<gene>
    <name evidence="2" type="ORF">GCM10022247_72740</name>
</gene>
<dbReference type="EMBL" id="BAABAL010000027">
    <property type="protein sequence ID" value="GAA4036426.1"/>
    <property type="molecule type" value="Genomic_DNA"/>
</dbReference>
<name>A0ABP7U5N9_9PSEU</name>
<dbReference type="Proteomes" id="UP001501747">
    <property type="component" value="Unassembled WGS sequence"/>
</dbReference>
<proteinExistence type="predicted"/>
<evidence type="ECO:0000313" key="2">
    <source>
        <dbReference type="EMBL" id="GAA4036426.1"/>
    </source>
</evidence>
<organism evidence="2 3">
    <name type="scientific">Allokutzneria multivorans</name>
    <dbReference type="NCBI Taxonomy" id="1142134"/>
    <lineage>
        <taxon>Bacteria</taxon>
        <taxon>Bacillati</taxon>
        <taxon>Actinomycetota</taxon>
        <taxon>Actinomycetes</taxon>
        <taxon>Pseudonocardiales</taxon>
        <taxon>Pseudonocardiaceae</taxon>
        <taxon>Allokutzneria</taxon>
    </lineage>
</organism>
<protein>
    <submittedName>
        <fullName evidence="2">Sugar ABC transporter substrate-binding protein</fullName>
    </submittedName>
</protein>
<keyword evidence="3" id="KW-1185">Reference proteome</keyword>
<dbReference type="PANTHER" id="PTHR43649:SF30">
    <property type="entry name" value="ABC TRANSPORTER SUBSTRATE-BINDING PROTEIN"/>
    <property type="match status" value="1"/>
</dbReference>
<dbReference type="Gene3D" id="3.40.190.10">
    <property type="entry name" value="Periplasmic binding protein-like II"/>
    <property type="match status" value="1"/>
</dbReference>
<feature type="signal peptide" evidence="1">
    <location>
        <begin position="1"/>
        <end position="21"/>
    </location>
</feature>
<accession>A0ABP7U5N9</accession>
<sequence>MTRLVLLLVLALVGCSTAPKSDVVKLRFLSLAWQKDSVAVNKQIVAEWNRTHPKVQVEYVPGSWDSIHDQLLTSFAGGEAADVIHNSSDDLSEFAHGGYLADLTTLLPPGLKADIPEATWETTRFKQGVYGVPFLQEPKVILANRALLTQAGVRVPTPDKPWSWDEFAEITKKLTKDTSGDGKTDQYGFAWPMKQPVSTMLNLALNFDGKFFYPHDGKLLATVGPAEREVLQRVHAQLHTDGSAAPGALGMSGSDSLPGFFAGKYAMVFLGLSYRQQMRQQAPKGFDWVTLPPLSGTGPEQGVSPQTLSISEDSPHKREAMEFIDYLVNPANTARLALGDWMLPTSTKAMAAPELNVEQFGWNVGVAAGASLRTSPSQRVRGYAEWKDKIATPAFQQYFRNQISIDELSRKLTEDGNRVLARYQR</sequence>
<dbReference type="SUPFAM" id="SSF53850">
    <property type="entry name" value="Periplasmic binding protein-like II"/>
    <property type="match status" value="1"/>
</dbReference>
<keyword evidence="1" id="KW-0732">Signal</keyword>
<feature type="chain" id="PRO_5045398950" evidence="1">
    <location>
        <begin position="22"/>
        <end position="425"/>
    </location>
</feature>
<evidence type="ECO:0000313" key="3">
    <source>
        <dbReference type="Proteomes" id="UP001501747"/>
    </source>
</evidence>
<comment type="caution">
    <text evidence="2">The sequence shown here is derived from an EMBL/GenBank/DDBJ whole genome shotgun (WGS) entry which is preliminary data.</text>
</comment>
<dbReference type="CDD" id="cd13585">
    <property type="entry name" value="PBP2_TMBP_like"/>
    <property type="match status" value="1"/>
</dbReference>
<dbReference type="Pfam" id="PF01547">
    <property type="entry name" value="SBP_bac_1"/>
    <property type="match status" value="1"/>
</dbReference>
<dbReference type="RefSeq" id="WP_344885830.1">
    <property type="nucleotide sequence ID" value="NZ_BAABAL010000027.1"/>
</dbReference>
<evidence type="ECO:0000256" key="1">
    <source>
        <dbReference type="SAM" id="SignalP"/>
    </source>
</evidence>
<dbReference type="InterPro" id="IPR050490">
    <property type="entry name" value="Bact_solute-bd_prot1"/>
</dbReference>
<reference evidence="3" key="1">
    <citation type="journal article" date="2019" name="Int. J. Syst. Evol. Microbiol.">
        <title>The Global Catalogue of Microorganisms (GCM) 10K type strain sequencing project: providing services to taxonomists for standard genome sequencing and annotation.</title>
        <authorList>
            <consortium name="The Broad Institute Genomics Platform"/>
            <consortium name="The Broad Institute Genome Sequencing Center for Infectious Disease"/>
            <person name="Wu L."/>
            <person name="Ma J."/>
        </authorList>
    </citation>
    <scope>NUCLEOTIDE SEQUENCE [LARGE SCALE GENOMIC DNA]</scope>
    <source>
        <strain evidence="3">JCM 17342</strain>
    </source>
</reference>
<dbReference type="PANTHER" id="PTHR43649">
    <property type="entry name" value="ARABINOSE-BINDING PROTEIN-RELATED"/>
    <property type="match status" value="1"/>
</dbReference>
<dbReference type="InterPro" id="IPR006059">
    <property type="entry name" value="SBP"/>
</dbReference>
<dbReference type="PROSITE" id="PS51257">
    <property type="entry name" value="PROKAR_LIPOPROTEIN"/>
    <property type="match status" value="1"/>
</dbReference>